<accession>A0A6J7PNP5</accession>
<sequence>MPSPLLYKRPTIWSVAHVEAPEVVTSAWIDEELRESYERCGVRPGLLESVAGIIERRWWPEDVTFDQAASLAGKEALALAGVEPSQVDLLISTSVCKHHLEPSVACAVHDSLGLPVTATNYDLGNACLGFMNAMEIAAMAIELGRARVVLIVDGEGSRATQLATIDRLRQPSATLSDIFDQFASLTLGSGAAAMVMGEPRAGAHRYLGGISRAATEHHLLCVGDLELMTTDTAGLLDGGLTLGKEAFNAALSEGWSWADADRYVMHQVSAVHTTKLCELLGIDLEKVAQTFPLFGNMGPAAVPYTLSTIASDIAEGERVLLTGIGSGLNCAGAELLW</sequence>
<dbReference type="GO" id="GO:0016747">
    <property type="term" value="F:acyltransferase activity, transferring groups other than amino-acyl groups"/>
    <property type="evidence" value="ECO:0007669"/>
    <property type="project" value="InterPro"/>
</dbReference>
<dbReference type="Gene3D" id="3.40.47.10">
    <property type="match status" value="2"/>
</dbReference>
<feature type="domain" description="Thiolase N-terminal" evidence="3">
    <location>
        <begin position="62"/>
        <end position="156"/>
    </location>
</feature>
<feature type="domain" description="Beta-ketoacyl-[acyl-carrier-protein] synthase III C-terminal" evidence="4">
    <location>
        <begin position="253"/>
        <end position="335"/>
    </location>
</feature>
<gene>
    <name evidence="5" type="ORF">UFOPK3164_00139</name>
    <name evidence="6" type="ORF">UFOPK3427_01002</name>
    <name evidence="7" type="ORF">UFOPK4112_00084</name>
</gene>
<dbReference type="PANTHER" id="PTHR34069:SF3">
    <property type="entry name" value="ACYL-COA:ACYL-COA ALKYLTRANSFERASE"/>
    <property type="match status" value="1"/>
</dbReference>
<dbReference type="Pfam" id="PF08541">
    <property type="entry name" value="ACP_syn_III_C"/>
    <property type="match status" value="1"/>
</dbReference>
<dbReference type="PANTHER" id="PTHR34069">
    <property type="entry name" value="3-OXOACYL-[ACYL-CARRIER-PROTEIN] SYNTHASE 3"/>
    <property type="match status" value="1"/>
</dbReference>
<evidence type="ECO:0000256" key="1">
    <source>
        <dbReference type="ARBA" id="ARBA00022679"/>
    </source>
</evidence>
<dbReference type="InterPro" id="IPR013747">
    <property type="entry name" value="ACP_syn_III_C"/>
</dbReference>
<reference evidence="7" key="1">
    <citation type="submission" date="2020-05" db="EMBL/GenBank/DDBJ databases">
        <authorList>
            <person name="Chiriac C."/>
            <person name="Salcher M."/>
            <person name="Ghai R."/>
            <person name="Kavagutti S V."/>
        </authorList>
    </citation>
    <scope>NUCLEOTIDE SEQUENCE</scope>
</reference>
<dbReference type="EMBL" id="CAFABE010000003">
    <property type="protein sequence ID" value="CAB4816941.1"/>
    <property type="molecule type" value="Genomic_DNA"/>
</dbReference>
<dbReference type="Pfam" id="PF00108">
    <property type="entry name" value="Thiolase_N"/>
    <property type="match status" value="1"/>
</dbReference>
<keyword evidence="2" id="KW-0012">Acyltransferase</keyword>
<organism evidence="7">
    <name type="scientific">freshwater metagenome</name>
    <dbReference type="NCBI Taxonomy" id="449393"/>
    <lineage>
        <taxon>unclassified sequences</taxon>
        <taxon>metagenomes</taxon>
        <taxon>ecological metagenomes</taxon>
    </lineage>
</organism>
<evidence type="ECO:0000256" key="2">
    <source>
        <dbReference type="ARBA" id="ARBA00023315"/>
    </source>
</evidence>
<dbReference type="EMBL" id="CAFBPM010000001">
    <property type="protein sequence ID" value="CAB5007046.1"/>
    <property type="molecule type" value="Genomic_DNA"/>
</dbReference>
<evidence type="ECO:0000259" key="3">
    <source>
        <dbReference type="Pfam" id="PF00108"/>
    </source>
</evidence>
<dbReference type="SUPFAM" id="SSF53901">
    <property type="entry name" value="Thiolase-like"/>
    <property type="match status" value="1"/>
</dbReference>
<dbReference type="EMBL" id="CAFBLT010000001">
    <property type="protein sequence ID" value="CAB4873993.1"/>
    <property type="molecule type" value="Genomic_DNA"/>
</dbReference>
<proteinExistence type="predicted"/>
<evidence type="ECO:0000313" key="5">
    <source>
        <dbReference type="EMBL" id="CAB4816941.1"/>
    </source>
</evidence>
<dbReference type="GO" id="GO:0044550">
    <property type="term" value="P:secondary metabolite biosynthetic process"/>
    <property type="evidence" value="ECO:0007669"/>
    <property type="project" value="TreeGrafter"/>
</dbReference>
<dbReference type="AlphaFoldDB" id="A0A6J7PNP5"/>
<evidence type="ECO:0000313" key="7">
    <source>
        <dbReference type="EMBL" id="CAB5007046.1"/>
    </source>
</evidence>
<name>A0A6J7PNP5_9ZZZZ</name>
<dbReference type="InterPro" id="IPR020616">
    <property type="entry name" value="Thiolase_N"/>
</dbReference>
<protein>
    <submittedName>
        <fullName evidence="7">Unannotated protein</fullName>
    </submittedName>
</protein>
<evidence type="ECO:0000259" key="4">
    <source>
        <dbReference type="Pfam" id="PF08541"/>
    </source>
</evidence>
<evidence type="ECO:0000313" key="6">
    <source>
        <dbReference type="EMBL" id="CAB4873993.1"/>
    </source>
</evidence>
<dbReference type="NCBIfam" id="NF006720">
    <property type="entry name" value="PRK09258.1"/>
    <property type="match status" value="1"/>
</dbReference>
<dbReference type="InterPro" id="IPR016039">
    <property type="entry name" value="Thiolase-like"/>
</dbReference>
<keyword evidence="1" id="KW-0808">Transferase</keyword>